<dbReference type="GO" id="GO:0006750">
    <property type="term" value="P:glutathione biosynthetic process"/>
    <property type="evidence" value="ECO:0007669"/>
    <property type="project" value="UniProtKB-UniRule"/>
</dbReference>
<dbReference type="RefSeq" id="XP_017986343.1">
    <property type="nucleotide sequence ID" value="XM_018130854.1"/>
</dbReference>
<dbReference type="GO" id="GO:0004357">
    <property type="term" value="F:glutamate-cysteine ligase activity"/>
    <property type="evidence" value="ECO:0007669"/>
    <property type="project" value="UniProtKB-UniRule"/>
</dbReference>
<evidence type="ECO:0000256" key="10">
    <source>
        <dbReference type="RuleBase" id="RU367135"/>
    </source>
</evidence>
<dbReference type="UniPathway" id="UPA00142">
    <property type="reaction ID" value="UER00209"/>
</dbReference>
<dbReference type="PANTHER" id="PTHR11164:SF0">
    <property type="entry name" value="GLUTAMATE--CYSTEINE LIGASE CATALYTIC SUBUNIT"/>
    <property type="match status" value="1"/>
</dbReference>
<evidence type="ECO:0000256" key="6">
    <source>
        <dbReference type="ARBA" id="ARBA00022741"/>
    </source>
</evidence>
<keyword evidence="4 10" id="KW-0436">Ligase</keyword>
<sequence length="659" mass="76355">MGLLSSGTPLTWIESRKYNDYVRENGLKQLLYVFKFCSRRTGDPLYWGDEIEYLLCQLNDGTKEACLTLNHDSVIDDLNGKYNKECEDLNLKFHPEYGRYMVESTPRRPYFDLNVGETEQNMAMRRRLLSKLLENSGVLPLSMAVFPRMGCEGFTNLQNPWSHKNCISRSLYLPDEIINRHARFPTLTANIRIRRGEKVCINVPMYCDTNTPAVDDTVYQRTWFDREDRESIVASKPGNIYMDSMGFGMGCSCLQETFSAPNVDAARYLYDGLVNIAPIMLAVSASSPFFKGWLAEWDVRWNIIANAVDDRTPFERGEEPLTNSVYGGIAKEKKAKTQRIQKSRYSVTDLYLGGNRFFKREMNDAPVAINEDAYAMMVDNDIFKMDEDLARHFAHLFVRDPLVIYNESLEQDNLTQTDHFENIQSTNWQTLRFKPPVQSATPENTSAVGWRVEFRPLEVQLTDFENAAFATFLYLIVKCLLVFSDDINPYVPISKVWENMDTAHVRDSVLKCDFHWKRSFSADSDYTTALYNLDDIFHNPQSGIFPTFIDRILRHEGYVARTWKELKHSKNEDGNCKRLYYYLKLVSDRAKGSLPTTARYMRDVVLNHPDYQKDSRITKKMNYDIMRLAQRLTNLDDTYNDVTQFLGSELGTYVINHAL</sequence>
<comment type="pathway">
    <text evidence="1 10">Sulfur metabolism; glutathione biosynthesis; glutathione from L-cysteine and L-glutamate: step 1/2.</text>
</comment>
<proteinExistence type="inferred from homology"/>
<dbReference type="Proteomes" id="UP000243052">
    <property type="component" value="Chromosome ii"/>
</dbReference>
<evidence type="ECO:0000256" key="3">
    <source>
        <dbReference type="ARBA" id="ARBA00012220"/>
    </source>
</evidence>
<dbReference type="FunFam" id="3.30.590.50:FF:000002">
    <property type="entry name" value="Glutamate--cysteine ligase catalytic subunit"/>
    <property type="match status" value="1"/>
</dbReference>
<dbReference type="SUPFAM" id="SSF55931">
    <property type="entry name" value="Glutamine synthetase/guanido kinase"/>
    <property type="match status" value="1"/>
</dbReference>
<accession>A0A109UXX6</accession>
<dbReference type="Pfam" id="PF03074">
    <property type="entry name" value="GCS"/>
    <property type="match status" value="1"/>
</dbReference>
<evidence type="ECO:0000256" key="8">
    <source>
        <dbReference type="ARBA" id="ARBA00030585"/>
    </source>
</evidence>
<comment type="similarity">
    <text evidence="2 10">Belongs to the glutamate--cysteine ligase type 3 family.</text>
</comment>
<dbReference type="Gene3D" id="3.30.590.50">
    <property type="match status" value="2"/>
</dbReference>
<evidence type="ECO:0000256" key="5">
    <source>
        <dbReference type="ARBA" id="ARBA00022684"/>
    </source>
</evidence>
<keyword evidence="5 10" id="KW-0317">Glutathione biosynthesis</keyword>
<evidence type="ECO:0000256" key="9">
    <source>
        <dbReference type="ARBA" id="ARBA00032122"/>
    </source>
</evidence>
<dbReference type="AlphaFoldDB" id="A0A109UXX6"/>
<reference evidence="11 12" key="1">
    <citation type="submission" date="2016-01" db="EMBL/GenBank/DDBJ databases">
        <title>Genome sequence of the yeast Holleya sinecauda.</title>
        <authorList>
            <person name="Dietrich F.S."/>
        </authorList>
    </citation>
    <scope>NUCLEOTIDE SEQUENCE [LARGE SCALE GENOMIC DNA]</scope>
    <source>
        <strain evidence="11 12">ATCC 58844</strain>
    </source>
</reference>
<dbReference type="InterPro" id="IPR014746">
    <property type="entry name" value="Gln_synth/guanido_kin_cat_dom"/>
</dbReference>
<dbReference type="STRING" id="45286.A0A109UXX6"/>
<keyword evidence="7 10" id="KW-0067">ATP-binding</keyword>
<evidence type="ECO:0000256" key="1">
    <source>
        <dbReference type="ARBA" id="ARBA00005006"/>
    </source>
</evidence>
<evidence type="ECO:0000313" key="12">
    <source>
        <dbReference type="Proteomes" id="UP000243052"/>
    </source>
</evidence>
<evidence type="ECO:0000256" key="2">
    <source>
        <dbReference type="ARBA" id="ARBA00008100"/>
    </source>
</evidence>
<dbReference type="PANTHER" id="PTHR11164">
    <property type="entry name" value="GLUTAMATE CYSTEINE LIGASE"/>
    <property type="match status" value="1"/>
</dbReference>
<name>A0A109UXX6_9SACH</name>
<keyword evidence="6 10" id="KW-0547">Nucleotide-binding</keyword>
<organism evidence="11 12">
    <name type="scientific">Eremothecium sinecaudum</name>
    <dbReference type="NCBI Taxonomy" id="45286"/>
    <lineage>
        <taxon>Eukaryota</taxon>
        <taxon>Fungi</taxon>
        <taxon>Dikarya</taxon>
        <taxon>Ascomycota</taxon>
        <taxon>Saccharomycotina</taxon>
        <taxon>Saccharomycetes</taxon>
        <taxon>Saccharomycetales</taxon>
        <taxon>Saccharomycetaceae</taxon>
        <taxon>Eremothecium</taxon>
    </lineage>
</organism>
<dbReference type="GO" id="GO:0005524">
    <property type="term" value="F:ATP binding"/>
    <property type="evidence" value="ECO:0007669"/>
    <property type="project" value="UniProtKB-UniRule"/>
</dbReference>
<dbReference type="InterPro" id="IPR004308">
    <property type="entry name" value="GCS"/>
</dbReference>
<dbReference type="Gene3D" id="1.10.150.710">
    <property type="entry name" value="Glutamate cysteine ligase subdomain"/>
    <property type="match status" value="1"/>
</dbReference>
<keyword evidence="12" id="KW-1185">Reference proteome</keyword>
<dbReference type="EC" id="6.3.2.2" evidence="3 10"/>
<dbReference type="EMBL" id="CP014242">
    <property type="protein sequence ID" value="AMD19347.1"/>
    <property type="molecule type" value="Genomic_DNA"/>
</dbReference>
<dbReference type="Gene3D" id="1.10.8.960">
    <property type="match status" value="1"/>
</dbReference>
<protein>
    <recommendedName>
        <fullName evidence="3 10">Glutamate--cysteine ligase</fullName>
        <ecNumber evidence="3 10">6.3.2.2</ecNumber>
    </recommendedName>
    <alternativeName>
        <fullName evidence="9 10">Gamma-ECS</fullName>
    </alternativeName>
    <alternativeName>
        <fullName evidence="8 10">Gamma-glutamylcysteine synthetase</fullName>
    </alternativeName>
</protein>
<evidence type="ECO:0000256" key="4">
    <source>
        <dbReference type="ARBA" id="ARBA00022598"/>
    </source>
</evidence>
<dbReference type="OrthoDB" id="7939818at2759"/>
<gene>
    <name evidence="11" type="ORF">AW171_hschr21174</name>
</gene>
<comment type="catalytic activity">
    <reaction evidence="10">
        <text>L-cysteine + L-glutamate + ATP = gamma-L-glutamyl-L-cysteine + ADP + phosphate + H(+)</text>
        <dbReference type="Rhea" id="RHEA:13285"/>
        <dbReference type="ChEBI" id="CHEBI:15378"/>
        <dbReference type="ChEBI" id="CHEBI:29985"/>
        <dbReference type="ChEBI" id="CHEBI:30616"/>
        <dbReference type="ChEBI" id="CHEBI:35235"/>
        <dbReference type="ChEBI" id="CHEBI:43474"/>
        <dbReference type="ChEBI" id="CHEBI:58173"/>
        <dbReference type="ChEBI" id="CHEBI:456216"/>
        <dbReference type="EC" id="6.3.2.2"/>
    </reaction>
</comment>
<evidence type="ECO:0000313" key="11">
    <source>
        <dbReference type="EMBL" id="AMD19347.1"/>
    </source>
</evidence>
<evidence type="ECO:0000256" key="7">
    <source>
        <dbReference type="ARBA" id="ARBA00022840"/>
    </source>
</evidence>
<dbReference type="GeneID" id="28721633"/>